<dbReference type="SMART" id="SM00862">
    <property type="entry name" value="Trans_reg_C"/>
    <property type="match status" value="1"/>
</dbReference>
<comment type="caution">
    <text evidence="4">The sequence shown here is derived from an EMBL/GenBank/DDBJ whole genome shotgun (WGS) entry which is preliminary data.</text>
</comment>
<dbReference type="Proteomes" id="UP000177208">
    <property type="component" value="Unassembled WGS sequence"/>
</dbReference>
<gene>
    <name evidence="4" type="ORF">A2774_04800</name>
</gene>
<proteinExistence type="predicted"/>
<dbReference type="SUPFAM" id="SSF46894">
    <property type="entry name" value="C-terminal effector domain of the bipartite response regulators"/>
    <property type="match status" value="1"/>
</dbReference>
<dbReference type="Gene3D" id="1.10.10.10">
    <property type="entry name" value="Winged helix-like DNA-binding domain superfamily/Winged helix DNA-binding domain"/>
    <property type="match status" value="1"/>
</dbReference>
<sequence>MRPAIGGTYQNDVDKNMKTRWEWSVETEAQRLIFIARNIATGFYERNSFLVLPPKYLKKSSEIIVFPEIEVGKIDKFWTRVKSAKIDRYPVSNDRELIELIVKYLTGDKIREPEIDNLKIQWERAEKDVLKEIERILTITSSIQAIIIHPSNFGASVSYNVVKNTSADIQLFLRFDQNIHTIAEGVISSLLHDNLIVRMGGTFKEKEFLIDWLVGESSIGEILRKFEPRSKFIPTSRTISKKQTSELSEVSSTFLQKLGRSRVGAAGFSLKGKNPYYCSEPLRNLNWQEKRALCLMIENKDRVVEFDEIGQIIYKNDAEFSLWAVAKFIQRLREKLEANGVSGDYIQTVRRRGYTLR</sequence>
<evidence type="ECO:0000259" key="3">
    <source>
        <dbReference type="PROSITE" id="PS51755"/>
    </source>
</evidence>
<feature type="DNA-binding region" description="OmpR/PhoB-type" evidence="2">
    <location>
        <begin position="252"/>
        <end position="357"/>
    </location>
</feature>
<dbReference type="InterPro" id="IPR001867">
    <property type="entry name" value="OmpR/PhoB-type_DNA-bd"/>
</dbReference>
<evidence type="ECO:0000256" key="1">
    <source>
        <dbReference type="ARBA" id="ARBA00023125"/>
    </source>
</evidence>
<feature type="domain" description="OmpR/PhoB-type" evidence="3">
    <location>
        <begin position="252"/>
        <end position="357"/>
    </location>
</feature>
<dbReference type="GO" id="GO:0003677">
    <property type="term" value="F:DNA binding"/>
    <property type="evidence" value="ECO:0007669"/>
    <property type="project" value="UniProtKB-UniRule"/>
</dbReference>
<protein>
    <recommendedName>
        <fullName evidence="3">OmpR/PhoB-type domain-containing protein</fullName>
    </recommendedName>
</protein>
<dbReference type="InterPro" id="IPR036388">
    <property type="entry name" value="WH-like_DNA-bd_sf"/>
</dbReference>
<dbReference type="InterPro" id="IPR016032">
    <property type="entry name" value="Sig_transdc_resp-reg_C-effctor"/>
</dbReference>
<name>A0A1F7GF80_9BACT</name>
<evidence type="ECO:0000256" key="2">
    <source>
        <dbReference type="PROSITE-ProRule" id="PRU01091"/>
    </source>
</evidence>
<organism evidence="4 5">
    <name type="scientific">Candidatus Roizmanbacteria bacterium RIFCSPHIGHO2_01_FULL_39_12c</name>
    <dbReference type="NCBI Taxonomy" id="1802031"/>
    <lineage>
        <taxon>Bacteria</taxon>
        <taxon>Candidatus Roizmaniibacteriota</taxon>
    </lineage>
</organism>
<accession>A0A1F7GF80</accession>
<dbReference type="CDD" id="cd00383">
    <property type="entry name" value="trans_reg_C"/>
    <property type="match status" value="1"/>
</dbReference>
<evidence type="ECO:0000313" key="5">
    <source>
        <dbReference type="Proteomes" id="UP000177208"/>
    </source>
</evidence>
<evidence type="ECO:0000313" key="4">
    <source>
        <dbReference type="EMBL" id="OGK17598.1"/>
    </source>
</evidence>
<reference evidence="4 5" key="1">
    <citation type="journal article" date="2016" name="Nat. Commun.">
        <title>Thousands of microbial genomes shed light on interconnected biogeochemical processes in an aquifer system.</title>
        <authorList>
            <person name="Anantharaman K."/>
            <person name="Brown C.T."/>
            <person name="Hug L.A."/>
            <person name="Sharon I."/>
            <person name="Castelle C.J."/>
            <person name="Probst A.J."/>
            <person name="Thomas B.C."/>
            <person name="Singh A."/>
            <person name="Wilkins M.J."/>
            <person name="Karaoz U."/>
            <person name="Brodie E.L."/>
            <person name="Williams K.H."/>
            <person name="Hubbard S.S."/>
            <person name="Banfield J.F."/>
        </authorList>
    </citation>
    <scope>NUCLEOTIDE SEQUENCE [LARGE SCALE GENOMIC DNA]</scope>
</reference>
<dbReference type="GO" id="GO:0006355">
    <property type="term" value="P:regulation of DNA-templated transcription"/>
    <property type="evidence" value="ECO:0007669"/>
    <property type="project" value="InterPro"/>
</dbReference>
<keyword evidence="1 2" id="KW-0238">DNA-binding</keyword>
<dbReference type="PROSITE" id="PS51755">
    <property type="entry name" value="OMPR_PHOB"/>
    <property type="match status" value="1"/>
</dbReference>
<dbReference type="Pfam" id="PF00486">
    <property type="entry name" value="Trans_reg_C"/>
    <property type="match status" value="1"/>
</dbReference>
<dbReference type="AlphaFoldDB" id="A0A1F7GF80"/>
<dbReference type="GO" id="GO:0000160">
    <property type="term" value="P:phosphorelay signal transduction system"/>
    <property type="evidence" value="ECO:0007669"/>
    <property type="project" value="InterPro"/>
</dbReference>
<dbReference type="EMBL" id="MFZG01000004">
    <property type="protein sequence ID" value="OGK17598.1"/>
    <property type="molecule type" value="Genomic_DNA"/>
</dbReference>